<evidence type="ECO:0000256" key="1">
    <source>
        <dbReference type="ARBA" id="ARBA00001823"/>
    </source>
</evidence>
<reference evidence="9" key="1">
    <citation type="submission" date="2021-02" db="EMBL/GenBank/DDBJ databases">
        <title>Phycicoccus sp. MQZ13P-5T, whole genome shotgun sequence.</title>
        <authorList>
            <person name="Tuo L."/>
        </authorList>
    </citation>
    <scope>NUCLEOTIDE SEQUENCE</scope>
    <source>
        <strain evidence="9">MQZ13P-5</strain>
    </source>
</reference>
<evidence type="ECO:0000256" key="4">
    <source>
        <dbReference type="ARBA" id="ARBA00022741"/>
    </source>
</evidence>
<dbReference type="EC" id="2.7.1.25" evidence="2 6"/>
<dbReference type="NCBIfam" id="TIGR00455">
    <property type="entry name" value="apsK"/>
    <property type="match status" value="1"/>
</dbReference>
<comment type="caution">
    <text evidence="6">Lacks conserved residue(s) required for the propagation of feature annotation.</text>
</comment>
<dbReference type="PANTHER" id="PTHR42700">
    <property type="entry name" value="SULFATE ADENYLYLTRANSFERASE"/>
    <property type="match status" value="1"/>
</dbReference>
<dbReference type="InterPro" id="IPR059117">
    <property type="entry name" value="APS_kinase_dom"/>
</dbReference>
<dbReference type="Pfam" id="PF01583">
    <property type="entry name" value="APS_kinase"/>
    <property type="match status" value="1"/>
</dbReference>
<organism evidence="9 10">
    <name type="scientific">Phycicoccus sonneratiae</name>
    <dbReference type="NCBI Taxonomy" id="2807628"/>
    <lineage>
        <taxon>Bacteria</taxon>
        <taxon>Bacillati</taxon>
        <taxon>Actinomycetota</taxon>
        <taxon>Actinomycetes</taxon>
        <taxon>Micrococcales</taxon>
        <taxon>Intrasporangiaceae</taxon>
        <taxon>Phycicoccus</taxon>
    </lineage>
</organism>
<dbReference type="InterPro" id="IPR050512">
    <property type="entry name" value="Sulf_AdTrans/APS_kinase"/>
</dbReference>
<dbReference type="HAMAP" id="MF_00065">
    <property type="entry name" value="Adenylyl_sulf_kinase"/>
    <property type="match status" value="1"/>
</dbReference>
<keyword evidence="10" id="KW-1185">Reference proteome</keyword>
<comment type="caution">
    <text evidence="9">The sequence shown here is derived from an EMBL/GenBank/DDBJ whole genome shotgun (WGS) entry which is preliminary data.</text>
</comment>
<evidence type="ECO:0000256" key="2">
    <source>
        <dbReference type="ARBA" id="ARBA00012121"/>
    </source>
</evidence>
<evidence type="ECO:0000256" key="7">
    <source>
        <dbReference type="RuleBase" id="RU004347"/>
    </source>
</evidence>
<evidence type="ECO:0000256" key="6">
    <source>
        <dbReference type="HAMAP-Rule" id="MF_00065"/>
    </source>
</evidence>
<proteinExistence type="inferred from homology"/>
<feature type="binding site" evidence="6">
    <location>
        <begin position="29"/>
        <end position="36"/>
    </location>
    <ligand>
        <name>ATP</name>
        <dbReference type="ChEBI" id="CHEBI:30616"/>
    </ligand>
</feature>
<dbReference type="EMBL" id="JAFDVD010000012">
    <property type="protein sequence ID" value="MBM6401097.1"/>
    <property type="molecule type" value="Genomic_DNA"/>
</dbReference>
<dbReference type="GO" id="GO:0004020">
    <property type="term" value="F:adenylylsulfate kinase activity"/>
    <property type="evidence" value="ECO:0007669"/>
    <property type="project" value="UniProtKB-EC"/>
</dbReference>
<dbReference type="InterPro" id="IPR027417">
    <property type="entry name" value="P-loop_NTPase"/>
</dbReference>
<sequence>MAPRPAAPPAAAAADARHHDPGVVLLLTGFSGSGKSTIARSVATRLVEAGTSVTLLDGDVVRRHLTAGLGFSPADRDTNVRRIGWVAAEVAHHGGLAICSPIAPHDAVRREVEDLVTARGGRFLLVHVATPLEECERRDRKGLYAAARRGEIPDFTGISAPYDVPEHPDLRLDTTGRPVDECVAEVLDLLDRPTESGSHRAR</sequence>
<keyword evidence="3 6" id="KW-0808">Transferase</keyword>
<comment type="similarity">
    <text evidence="6 7">Belongs to the APS kinase family.</text>
</comment>
<dbReference type="Proteomes" id="UP001430172">
    <property type="component" value="Unassembled WGS sequence"/>
</dbReference>
<dbReference type="SUPFAM" id="SSF52540">
    <property type="entry name" value="P-loop containing nucleoside triphosphate hydrolases"/>
    <property type="match status" value="1"/>
</dbReference>
<comment type="catalytic activity">
    <reaction evidence="1 6 7">
        <text>adenosine 5'-phosphosulfate + ATP = 3'-phosphoadenylyl sulfate + ADP + H(+)</text>
        <dbReference type="Rhea" id="RHEA:24152"/>
        <dbReference type="ChEBI" id="CHEBI:15378"/>
        <dbReference type="ChEBI" id="CHEBI:30616"/>
        <dbReference type="ChEBI" id="CHEBI:58243"/>
        <dbReference type="ChEBI" id="CHEBI:58339"/>
        <dbReference type="ChEBI" id="CHEBI:456216"/>
        <dbReference type="EC" id="2.7.1.25"/>
    </reaction>
</comment>
<dbReference type="Gene3D" id="3.40.50.300">
    <property type="entry name" value="P-loop containing nucleotide triphosphate hydrolases"/>
    <property type="match status" value="1"/>
</dbReference>
<keyword evidence="4 6" id="KW-0547">Nucleotide-binding</keyword>
<evidence type="ECO:0000313" key="9">
    <source>
        <dbReference type="EMBL" id="MBM6401097.1"/>
    </source>
</evidence>
<gene>
    <name evidence="6 9" type="primary">cysC</name>
    <name evidence="9" type="ORF">JQN70_11910</name>
</gene>
<name>A0ABS2CMK0_9MICO</name>
<feature type="domain" description="APS kinase" evidence="8">
    <location>
        <begin position="22"/>
        <end position="173"/>
    </location>
</feature>
<dbReference type="NCBIfam" id="NF003013">
    <property type="entry name" value="PRK03846.1"/>
    <property type="match status" value="1"/>
</dbReference>
<evidence type="ECO:0000313" key="10">
    <source>
        <dbReference type="Proteomes" id="UP001430172"/>
    </source>
</evidence>
<dbReference type="InterPro" id="IPR002891">
    <property type="entry name" value="APS"/>
</dbReference>
<keyword evidence="6 7" id="KW-0418">Kinase</keyword>
<comment type="pathway">
    <text evidence="6 7">Sulfur metabolism; hydrogen sulfide biosynthesis; sulfite from sulfate: step 2/3.</text>
</comment>
<comment type="function">
    <text evidence="6 7">Catalyzes the synthesis of activated sulfate.</text>
</comment>
<keyword evidence="5 6" id="KW-0067">ATP-binding</keyword>
<evidence type="ECO:0000256" key="3">
    <source>
        <dbReference type="ARBA" id="ARBA00022679"/>
    </source>
</evidence>
<protein>
    <recommendedName>
        <fullName evidence="2 6">Adenylyl-sulfate kinase</fullName>
        <ecNumber evidence="2 6">2.7.1.25</ecNumber>
    </recommendedName>
    <alternativeName>
        <fullName evidence="6">APS kinase</fullName>
    </alternativeName>
    <alternativeName>
        <fullName evidence="6">ATP adenosine-5'-phosphosulfate 3'-phosphotransferase</fullName>
    </alternativeName>
    <alternativeName>
        <fullName evidence="6">Adenosine-5'-phosphosulfate kinase</fullName>
    </alternativeName>
</protein>
<dbReference type="PANTHER" id="PTHR42700:SF1">
    <property type="entry name" value="SULFATE ADENYLYLTRANSFERASE"/>
    <property type="match status" value="1"/>
</dbReference>
<keyword evidence="6" id="KW-0597">Phosphoprotein</keyword>
<evidence type="ECO:0000256" key="5">
    <source>
        <dbReference type="ARBA" id="ARBA00022840"/>
    </source>
</evidence>
<accession>A0ABS2CMK0</accession>
<evidence type="ECO:0000259" key="8">
    <source>
        <dbReference type="Pfam" id="PF01583"/>
    </source>
</evidence>
<dbReference type="CDD" id="cd02027">
    <property type="entry name" value="APSK"/>
    <property type="match status" value="1"/>
</dbReference>